<dbReference type="PATRIC" id="fig|1415166.3.peg.2482"/>
<dbReference type="Pfam" id="PF16859">
    <property type="entry name" value="TetR_C_11"/>
    <property type="match status" value="1"/>
</dbReference>
<dbReference type="EMBL" id="CP006850">
    <property type="protein sequence ID" value="AHH17224.1"/>
    <property type="molecule type" value="Genomic_DNA"/>
</dbReference>
<dbReference type="SUPFAM" id="SSF48498">
    <property type="entry name" value="Tetracyclin repressor-like, C-terminal domain"/>
    <property type="match status" value="1"/>
</dbReference>
<name>W5TDG9_9NOCA</name>
<dbReference type="GO" id="GO:0000976">
    <property type="term" value="F:transcription cis-regulatory region binding"/>
    <property type="evidence" value="ECO:0007669"/>
    <property type="project" value="TreeGrafter"/>
</dbReference>
<evidence type="ECO:0000256" key="2">
    <source>
        <dbReference type="ARBA" id="ARBA00023125"/>
    </source>
</evidence>
<evidence type="ECO:0000313" key="7">
    <source>
        <dbReference type="Proteomes" id="UP000019150"/>
    </source>
</evidence>
<dbReference type="InterPro" id="IPR036271">
    <property type="entry name" value="Tet_transcr_reg_TetR-rel_C_sf"/>
</dbReference>
<keyword evidence="2 4" id="KW-0238">DNA-binding</keyword>
<protein>
    <submittedName>
        <fullName evidence="6">Transcriptional regulator, TetR family</fullName>
    </submittedName>
</protein>
<keyword evidence="1" id="KW-0805">Transcription regulation</keyword>
<keyword evidence="7" id="KW-1185">Reference proteome</keyword>
<dbReference type="HOGENOM" id="CLU_069356_25_3_11"/>
<dbReference type="eggNOG" id="COG1309">
    <property type="taxonomic scope" value="Bacteria"/>
</dbReference>
<dbReference type="KEGG" id="nno:NONO_c24280"/>
<dbReference type="InterPro" id="IPR009057">
    <property type="entry name" value="Homeodomain-like_sf"/>
</dbReference>
<gene>
    <name evidence="6" type="ORF">NONO_c24280</name>
</gene>
<dbReference type="InterPro" id="IPR050109">
    <property type="entry name" value="HTH-type_TetR-like_transc_reg"/>
</dbReference>
<dbReference type="PROSITE" id="PS50977">
    <property type="entry name" value="HTH_TETR_2"/>
    <property type="match status" value="1"/>
</dbReference>
<dbReference type="STRING" id="1415166.NONO_c24280"/>
<evidence type="ECO:0000313" key="6">
    <source>
        <dbReference type="EMBL" id="AHH17224.1"/>
    </source>
</evidence>
<evidence type="ECO:0000256" key="3">
    <source>
        <dbReference type="ARBA" id="ARBA00023163"/>
    </source>
</evidence>
<keyword evidence="3" id="KW-0804">Transcription</keyword>
<dbReference type="Gene3D" id="1.10.10.60">
    <property type="entry name" value="Homeodomain-like"/>
    <property type="match status" value="1"/>
</dbReference>
<dbReference type="AlphaFoldDB" id="W5TDG9"/>
<dbReference type="Proteomes" id="UP000019150">
    <property type="component" value="Chromosome"/>
</dbReference>
<feature type="DNA-binding region" description="H-T-H motif" evidence="4">
    <location>
        <begin position="31"/>
        <end position="50"/>
    </location>
</feature>
<dbReference type="InterPro" id="IPR001647">
    <property type="entry name" value="HTH_TetR"/>
</dbReference>
<dbReference type="GO" id="GO:0003700">
    <property type="term" value="F:DNA-binding transcription factor activity"/>
    <property type="evidence" value="ECO:0007669"/>
    <property type="project" value="TreeGrafter"/>
</dbReference>
<organism evidence="6 7">
    <name type="scientific">Nocardia nova SH22a</name>
    <dbReference type="NCBI Taxonomy" id="1415166"/>
    <lineage>
        <taxon>Bacteria</taxon>
        <taxon>Bacillati</taxon>
        <taxon>Actinomycetota</taxon>
        <taxon>Actinomycetes</taxon>
        <taxon>Mycobacteriales</taxon>
        <taxon>Nocardiaceae</taxon>
        <taxon>Nocardia</taxon>
    </lineage>
</organism>
<dbReference type="SUPFAM" id="SSF46689">
    <property type="entry name" value="Homeodomain-like"/>
    <property type="match status" value="1"/>
</dbReference>
<evidence type="ECO:0000256" key="1">
    <source>
        <dbReference type="ARBA" id="ARBA00023015"/>
    </source>
</evidence>
<reference evidence="6 7" key="1">
    <citation type="journal article" date="2014" name="Appl. Environ. Microbiol.">
        <title>Insights into the Microbial Degradation of Rubber and Gutta-Percha by Analysis of the Complete Genome of Nocardia nova SH22a.</title>
        <authorList>
            <person name="Luo Q."/>
            <person name="Hiessl S."/>
            <person name="Poehlein A."/>
            <person name="Daniel R."/>
            <person name="Steinbuchel A."/>
        </authorList>
    </citation>
    <scope>NUCLEOTIDE SEQUENCE [LARGE SCALE GENOMIC DNA]</scope>
    <source>
        <strain evidence="6">SH22a</strain>
    </source>
</reference>
<proteinExistence type="predicted"/>
<dbReference type="PANTHER" id="PTHR30055:SF148">
    <property type="entry name" value="TETR-FAMILY TRANSCRIPTIONAL REGULATOR"/>
    <property type="match status" value="1"/>
</dbReference>
<accession>W5TDG9</accession>
<sequence length="205" mass="23196">MRRRRRGAELENALLRAVWEELVRVGYEQLTYDAVAIRGGTSRPVLYRRWPTKQELVLAALRHQARPLPDEPPDTGELRGDVLALLHFVVQRTQELTPIREILAATPRNGPEPVTHLASPDRGLDWMRVILQRATRRGEIDPTASLPDRLATLPVALILQELLVAGSNPSDTDIREIVDLLFLPLVMLQQKQRPRIPNDWPGAVS</sequence>
<dbReference type="InterPro" id="IPR011075">
    <property type="entry name" value="TetR_C"/>
</dbReference>
<dbReference type="Pfam" id="PF00440">
    <property type="entry name" value="TetR_N"/>
    <property type="match status" value="1"/>
</dbReference>
<feature type="domain" description="HTH tetR-type" evidence="5">
    <location>
        <begin position="8"/>
        <end position="68"/>
    </location>
</feature>
<evidence type="ECO:0000256" key="4">
    <source>
        <dbReference type="PROSITE-ProRule" id="PRU00335"/>
    </source>
</evidence>
<dbReference type="Gene3D" id="1.10.357.10">
    <property type="entry name" value="Tetracycline Repressor, domain 2"/>
    <property type="match status" value="1"/>
</dbReference>
<dbReference type="PANTHER" id="PTHR30055">
    <property type="entry name" value="HTH-TYPE TRANSCRIPTIONAL REGULATOR RUTR"/>
    <property type="match status" value="1"/>
</dbReference>
<evidence type="ECO:0000259" key="5">
    <source>
        <dbReference type="PROSITE" id="PS50977"/>
    </source>
</evidence>